<comment type="caution">
    <text evidence="2">The sequence shown here is derived from an EMBL/GenBank/DDBJ whole genome shotgun (WGS) entry which is preliminary data.</text>
</comment>
<gene>
    <name evidence="2" type="ORF">GCM10022256_27270</name>
</gene>
<accession>A0ABP8E4Z2</accession>
<dbReference type="RefSeq" id="WP_344797127.1">
    <property type="nucleotide sequence ID" value="NZ_BAABAU010000004.1"/>
</dbReference>
<protein>
    <submittedName>
        <fullName evidence="2">Uncharacterized protein</fullName>
    </submittedName>
</protein>
<evidence type="ECO:0000256" key="1">
    <source>
        <dbReference type="SAM" id="MobiDB-lite"/>
    </source>
</evidence>
<feature type="compositionally biased region" description="Basic and acidic residues" evidence="1">
    <location>
        <begin position="33"/>
        <end position="46"/>
    </location>
</feature>
<name>A0ABP8E4Z2_9MICO</name>
<reference evidence="3" key="1">
    <citation type="journal article" date="2019" name="Int. J. Syst. Evol. Microbiol.">
        <title>The Global Catalogue of Microorganisms (GCM) 10K type strain sequencing project: providing services to taxonomists for standard genome sequencing and annotation.</title>
        <authorList>
            <consortium name="The Broad Institute Genomics Platform"/>
            <consortium name="The Broad Institute Genome Sequencing Center for Infectious Disease"/>
            <person name="Wu L."/>
            <person name="Ma J."/>
        </authorList>
    </citation>
    <scope>NUCLEOTIDE SEQUENCE [LARGE SCALE GENOMIC DNA]</scope>
    <source>
        <strain evidence="3">JCM 17442</strain>
    </source>
</reference>
<dbReference type="EMBL" id="BAABAU010000004">
    <property type="protein sequence ID" value="GAA4267115.1"/>
    <property type="molecule type" value="Genomic_DNA"/>
</dbReference>
<dbReference type="Proteomes" id="UP001501594">
    <property type="component" value="Unassembled WGS sequence"/>
</dbReference>
<feature type="region of interest" description="Disordered" evidence="1">
    <location>
        <begin position="30"/>
        <end position="57"/>
    </location>
</feature>
<sequence length="151" mass="15524">MAKKYSRPAALVVTLTIVAAMQVIAVGPANAESSRRTPEIRHELTRSESSFTDLSPREPAGQYVYTCLLENGKTVTLGTTTPKKGACRGWVSSSIGGKQVASVNTGGTLGPGDKLSCLFSGGVFLMSLFGGPVGWGTAGGIVSLGLGCTGW</sequence>
<organism evidence="2 3">
    <name type="scientific">Frondihabitans peucedani</name>
    <dbReference type="NCBI Taxonomy" id="598626"/>
    <lineage>
        <taxon>Bacteria</taxon>
        <taxon>Bacillati</taxon>
        <taxon>Actinomycetota</taxon>
        <taxon>Actinomycetes</taxon>
        <taxon>Micrococcales</taxon>
        <taxon>Microbacteriaceae</taxon>
        <taxon>Frondihabitans</taxon>
    </lineage>
</organism>
<evidence type="ECO:0000313" key="2">
    <source>
        <dbReference type="EMBL" id="GAA4267115.1"/>
    </source>
</evidence>
<evidence type="ECO:0000313" key="3">
    <source>
        <dbReference type="Proteomes" id="UP001501594"/>
    </source>
</evidence>
<proteinExistence type="predicted"/>
<keyword evidence="3" id="KW-1185">Reference proteome</keyword>